<gene>
    <name evidence="1" type="ORF">BT246_58620</name>
</gene>
<evidence type="ECO:0000313" key="1">
    <source>
        <dbReference type="EMBL" id="ANS51158.1"/>
    </source>
</evidence>
<dbReference type="EMBL" id="CP015350">
    <property type="protein sequence ID" value="ANS51158.1"/>
    <property type="molecule type" value="Genomic_DNA"/>
</dbReference>
<evidence type="ECO:0000313" key="2">
    <source>
        <dbReference type="Proteomes" id="UP000092743"/>
    </source>
</evidence>
<dbReference type="AlphaFoldDB" id="A0A9W3SGM8"/>
<proteinExistence type="predicted"/>
<name>A0A9W3SGM8_BACTU</name>
<protein>
    <submittedName>
        <fullName evidence="1">Uncharacterized protein</fullName>
    </submittedName>
</protein>
<reference evidence="1 2" key="1">
    <citation type="submission" date="2016-04" db="EMBL/GenBank/DDBJ databases">
        <title>High quality genome of the nematocidal Bacillus thuringiensis MYBT18246.</title>
        <authorList>
            <person name="Hollensteiner J."/>
            <person name="Poehlein A."/>
            <person name="Sproeer C."/>
            <person name="Bunk B."/>
            <person name="Rosenstiel P."/>
            <person name="Schulenburg H."/>
            <person name="Liesegang H."/>
        </authorList>
    </citation>
    <scope>NUCLEOTIDE SEQUENCE [LARGE SCALE GENOMIC DNA]</scope>
    <source>
        <strain evidence="1 2">MYBT18246</strain>
    </source>
</reference>
<dbReference type="RefSeq" id="WP_065485754.1">
    <property type="nucleotide sequence ID" value="NZ_CP015350.1"/>
</dbReference>
<organism evidence="1 2">
    <name type="scientific">Bacillus thuringiensis</name>
    <dbReference type="NCBI Taxonomy" id="1428"/>
    <lineage>
        <taxon>Bacteria</taxon>
        <taxon>Bacillati</taxon>
        <taxon>Bacillota</taxon>
        <taxon>Bacilli</taxon>
        <taxon>Bacillales</taxon>
        <taxon>Bacillaceae</taxon>
        <taxon>Bacillus</taxon>
        <taxon>Bacillus cereus group</taxon>
    </lineage>
</organism>
<dbReference type="Proteomes" id="UP000092743">
    <property type="component" value="Chromosome"/>
</dbReference>
<accession>A0A9W3SGM8</accession>
<sequence>MRQLTFEDVVGSLDYKAECTAERFVSQCIAKRTYAVGFFDQDEKQRLFWFEAKSGAGAEEQARDMFGKIQVIMVYVSKLTLQEIMELD</sequence>